<dbReference type="HOGENOM" id="CLU_3033942_0_0_1"/>
<evidence type="ECO:0000313" key="2">
    <source>
        <dbReference type="Proteomes" id="UP000054485"/>
    </source>
</evidence>
<protein>
    <submittedName>
        <fullName evidence="1">Uncharacterized protein</fullName>
    </submittedName>
</protein>
<organism evidence="1 2">
    <name type="scientific">Suillus luteus UH-Slu-Lm8-n1</name>
    <dbReference type="NCBI Taxonomy" id="930992"/>
    <lineage>
        <taxon>Eukaryota</taxon>
        <taxon>Fungi</taxon>
        <taxon>Dikarya</taxon>
        <taxon>Basidiomycota</taxon>
        <taxon>Agaricomycotina</taxon>
        <taxon>Agaricomycetes</taxon>
        <taxon>Agaricomycetidae</taxon>
        <taxon>Boletales</taxon>
        <taxon>Suillineae</taxon>
        <taxon>Suillaceae</taxon>
        <taxon>Suillus</taxon>
    </lineage>
</organism>
<evidence type="ECO:0000313" key="1">
    <source>
        <dbReference type="EMBL" id="KIK39670.1"/>
    </source>
</evidence>
<reference evidence="1 2" key="1">
    <citation type="submission" date="2014-04" db="EMBL/GenBank/DDBJ databases">
        <authorList>
            <consortium name="DOE Joint Genome Institute"/>
            <person name="Kuo A."/>
            <person name="Ruytinx J."/>
            <person name="Rineau F."/>
            <person name="Colpaert J."/>
            <person name="Kohler A."/>
            <person name="Nagy L.G."/>
            <person name="Floudas D."/>
            <person name="Copeland A."/>
            <person name="Barry K.W."/>
            <person name="Cichocki N."/>
            <person name="Veneault-Fourrey C."/>
            <person name="LaButti K."/>
            <person name="Lindquist E.A."/>
            <person name="Lipzen A."/>
            <person name="Lundell T."/>
            <person name="Morin E."/>
            <person name="Murat C."/>
            <person name="Sun H."/>
            <person name="Tunlid A."/>
            <person name="Henrissat B."/>
            <person name="Grigoriev I.V."/>
            <person name="Hibbett D.S."/>
            <person name="Martin F."/>
            <person name="Nordberg H.P."/>
            <person name="Cantor M.N."/>
            <person name="Hua S.X."/>
        </authorList>
    </citation>
    <scope>NUCLEOTIDE SEQUENCE [LARGE SCALE GENOMIC DNA]</scope>
    <source>
        <strain evidence="1 2">UH-Slu-Lm8-n1</strain>
    </source>
</reference>
<keyword evidence="2" id="KW-1185">Reference proteome</keyword>
<gene>
    <name evidence="1" type="ORF">CY34DRAFT_808023</name>
</gene>
<dbReference type="AlphaFoldDB" id="A0A0C9ZPQ3"/>
<dbReference type="InParanoid" id="A0A0C9ZPQ3"/>
<reference evidence="2" key="2">
    <citation type="submission" date="2015-01" db="EMBL/GenBank/DDBJ databases">
        <title>Evolutionary Origins and Diversification of the Mycorrhizal Mutualists.</title>
        <authorList>
            <consortium name="DOE Joint Genome Institute"/>
            <consortium name="Mycorrhizal Genomics Consortium"/>
            <person name="Kohler A."/>
            <person name="Kuo A."/>
            <person name="Nagy L.G."/>
            <person name="Floudas D."/>
            <person name="Copeland A."/>
            <person name="Barry K.W."/>
            <person name="Cichocki N."/>
            <person name="Veneault-Fourrey C."/>
            <person name="LaButti K."/>
            <person name="Lindquist E.A."/>
            <person name="Lipzen A."/>
            <person name="Lundell T."/>
            <person name="Morin E."/>
            <person name="Murat C."/>
            <person name="Riley R."/>
            <person name="Ohm R."/>
            <person name="Sun H."/>
            <person name="Tunlid A."/>
            <person name="Henrissat B."/>
            <person name="Grigoriev I.V."/>
            <person name="Hibbett D.S."/>
            <person name="Martin F."/>
        </authorList>
    </citation>
    <scope>NUCLEOTIDE SEQUENCE [LARGE SCALE GENOMIC DNA]</scope>
    <source>
        <strain evidence="2">UH-Slu-Lm8-n1</strain>
    </source>
</reference>
<sequence>MPFTSLSKVNRSVTSLPRCLERQVSDEDAWYRHTDADLQLRLDVDERVFRCLLTH</sequence>
<dbReference type="Proteomes" id="UP000054485">
    <property type="component" value="Unassembled WGS sequence"/>
</dbReference>
<proteinExistence type="predicted"/>
<dbReference type="EMBL" id="KN835333">
    <property type="protein sequence ID" value="KIK39670.1"/>
    <property type="molecule type" value="Genomic_DNA"/>
</dbReference>
<name>A0A0C9ZPQ3_9AGAM</name>
<accession>A0A0C9ZPQ3</accession>